<keyword evidence="2" id="KW-1185">Reference proteome</keyword>
<gene>
    <name evidence="1" type="ORF">LTRI10_LOCUS33698</name>
</gene>
<dbReference type="Pfam" id="PF14223">
    <property type="entry name" value="Retrotran_gag_2"/>
    <property type="match status" value="1"/>
</dbReference>
<proteinExistence type="predicted"/>
<dbReference type="AlphaFoldDB" id="A0AAV2F4C5"/>
<organism evidence="1 2">
    <name type="scientific">Linum trigynum</name>
    <dbReference type="NCBI Taxonomy" id="586398"/>
    <lineage>
        <taxon>Eukaryota</taxon>
        <taxon>Viridiplantae</taxon>
        <taxon>Streptophyta</taxon>
        <taxon>Embryophyta</taxon>
        <taxon>Tracheophyta</taxon>
        <taxon>Spermatophyta</taxon>
        <taxon>Magnoliopsida</taxon>
        <taxon>eudicotyledons</taxon>
        <taxon>Gunneridae</taxon>
        <taxon>Pentapetalae</taxon>
        <taxon>rosids</taxon>
        <taxon>fabids</taxon>
        <taxon>Malpighiales</taxon>
        <taxon>Linaceae</taxon>
        <taxon>Linum</taxon>
    </lineage>
</organism>
<sequence length="138" mass="15890">MLSDKSGTRAVGGNQARVSILKNDLGKHEDQEVHEEEQLRYMAYQDAGFIETIKAMGLLSAKQKKAAFDDDEWNTLEEKAHLNIMLLFSDDVIIEVSAEKTVAGLWLKLKSLYMMKSLTNKLHLKQRLFSLRMQEYRL</sequence>
<evidence type="ECO:0000313" key="2">
    <source>
        <dbReference type="Proteomes" id="UP001497516"/>
    </source>
</evidence>
<dbReference type="EMBL" id="OZ034819">
    <property type="protein sequence ID" value="CAL1393101.1"/>
    <property type="molecule type" value="Genomic_DNA"/>
</dbReference>
<reference evidence="1 2" key="1">
    <citation type="submission" date="2024-04" db="EMBL/GenBank/DDBJ databases">
        <authorList>
            <person name="Fracassetti M."/>
        </authorList>
    </citation>
    <scope>NUCLEOTIDE SEQUENCE [LARGE SCALE GENOMIC DNA]</scope>
</reference>
<evidence type="ECO:0000313" key="1">
    <source>
        <dbReference type="EMBL" id="CAL1393101.1"/>
    </source>
</evidence>
<name>A0AAV2F4C5_9ROSI</name>
<accession>A0AAV2F4C5</accession>
<dbReference type="Proteomes" id="UP001497516">
    <property type="component" value="Chromosome 6"/>
</dbReference>
<protein>
    <submittedName>
        <fullName evidence="1">Uncharacterized protein</fullName>
    </submittedName>
</protein>